<evidence type="ECO:0000256" key="4">
    <source>
        <dbReference type="PROSITE-ProRule" id="PRU00409"/>
    </source>
</evidence>
<keyword evidence="7" id="KW-1185">Reference proteome</keyword>
<name>A0A918C3E1_9ACTN</name>
<evidence type="ECO:0000313" key="6">
    <source>
        <dbReference type="EMBL" id="GGR04652.1"/>
    </source>
</evidence>
<dbReference type="RefSeq" id="WP_189561259.1">
    <property type="nucleotide sequence ID" value="NZ_BMTE01000018.1"/>
</dbReference>
<reference evidence="6" key="1">
    <citation type="journal article" date="2014" name="Int. J. Syst. Evol. Microbiol.">
        <title>Complete genome sequence of Corynebacterium casei LMG S-19264T (=DSM 44701T), isolated from a smear-ripened cheese.</title>
        <authorList>
            <consortium name="US DOE Joint Genome Institute (JGI-PGF)"/>
            <person name="Walter F."/>
            <person name="Albersmeier A."/>
            <person name="Kalinowski J."/>
            <person name="Ruckert C."/>
        </authorList>
    </citation>
    <scope>NUCLEOTIDE SEQUENCE</scope>
    <source>
        <strain evidence="6">JCM 4403</strain>
    </source>
</reference>
<dbReference type="Gene3D" id="3.30.470.20">
    <property type="entry name" value="ATP-grasp fold, B domain"/>
    <property type="match status" value="1"/>
</dbReference>
<dbReference type="PANTHER" id="PTHR43585:SF2">
    <property type="entry name" value="ATP-GRASP ENZYME FSQD"/>
    <property type="match status" value="1"/>
</dbReference>
<accession>A0A918C3E1</accession>
<comment type="caution">
    <text evidence="6">The sequence shown here is derived from an EMBL/GenBank/DDBJ whole genome shotgun (WGS) entry which is preliminary data.</text>
</comment>
<reference evidence="6" key="2">
    <citation type="submission" date="2020-09" db="EMBL/GenBank/DDBJ databases">
        <authorList>
            <person name="Sun Q."/>
            <person name="Ohkuma M."/>
        </authorList>
    </citation>
    <scope>NUCLEOTIDE SEQUENCE</scope>
    <source>
        <strain evidence="6">JCM 4403</strain>
    </source>
</reference>
<evidence type="ECO:0000256" key="3">
    <source>
        <dbReference type="ARBA" id="ARBA00022840"/>
    </source>
</evidence>
<dbReference type="PROSITE" id="PS50975">
    <property type="entry name" value="ATP_GRASP"/>
    <property type="match status" value="1"/>
</dbReference>
<dbReference type="PANTHER" id="PTHR43585">
    <property type="entry name" value="FUMIPYRROLE BIOSYNTHESIS PROTEIN C"/>
    <property type="match status" value="1"/>
</dbReference>
<evidence type="ECO:0000259" key="5">
    <source>
        <dbReference type="PROSITE" id="PS50975"/>
    </source>
</evidence>
<dbReference type="InterPro" id="IPR011761">
    <property type="entry name" value="ATP-grasp"/>
</dbReference>
<dbReference type="InterPro" id="IPR052032">
    <property type="entry name" value="ATP-dep_AA_Ligase"/>
</dbReference>
<feature type="domain" description="ATP-grasp" evidence="5">
    <location>
        <begin position="121"/>
        <end position="325"/>
    </location>
</feature>
<dbReference type="EMBL" id="BMTU01000017">
    <property type="protein sequence ID" value="GGR04652.1"/>
    <property type="molecule type" value="Genomic_DNA"/>
</dbReference>
<protein>
    <recommendedName>
        <fullName evidence="5">ATP-grasp domain-containing protein</fullName>
    </recommendedName>
</protein>
<evidence type="ECO:0000313" key="7">
    <source>
        <dbReference type="Proteomes" id="UP000656732"/>
    </source>
</evidence>
<dbReference type="GO" id="GO:0046872">
    <property type="term" value="F:metal ion binding"/>
    <property type="evidence" value="ECO:0007669"/>
    <property type="project" value="InterPro"/>
</dbReference>
<gene>
    <name evidence="6" type="ORF">GCM10010280_60830</name>
</gene>
<evidence type="ECO:0000256" key="1">
    <source>
        <dbReference type="ARBA" id="ARBA00022598"/>
    </source>
</evidence>
<organism evidence="6 7">
    <name type="scientific">Streptomyces pilosus</name>
    <dbReference type="NCBI Taxonomy" id="28893"/>
    <lineage>
        <taxon>Bacteria</taxon>
        <taxon>Bacillati</taxon>
        <taxon>Actinomycetota</taxon>
        <taxon>Actinomycetes</taxon>
        <taxon>Kitasatosporales</taxon>
        <taxon>Streptomycetaceae</taxon>
        <taxon>Streptomyces</taxon>
    </lineage>
</organism>
<dbReference type="Proteomes" id="UP000656732">
    <property type="component" value="Unassembled WGS sequence"/>
</dbReference>
<dbReference type="GO" id="GO:0005524">
    <property type="term" value="F:ATP binding"/>
    <property type="evidence" value="ECO:0007669"/>
    <property type="project" value="UniProtKB-UniRule"/>
</dbReference>
<sequence length="430" mass="45589">MGAPHVLLLAGIGGHATGEALDSLSTLTDAVSVVYVTAWRPAEPVRADWERRRLRGEFVEVADLDAAVLAAVALHGRLPLDGVVTYSELLLRPQAEIAFRLGLPGNPPEAVAIAQSKSLQRLLFAERDVPSPEFEIITSERDLAAAAARVGLPGVFKPSLGTGSQSVRLVSTYAELIHAFTAARAEKTTFLQSDEAYLLEQRMALERDGDSGYAAYCSVESLLAGGTAHHLAVSDRLPLEHGYAEEGVVLPGRLDEATRAAAVDVADRAIRAIGLVSGAVHTEIALTADGPRVIEVNARAGGPLPTMFKVAAGYDYAAEIGRAALGLQPSGLPEFTRVALLRYLPIPAGNWRVATQTPAGAVLRGYPELVHLSPHFAPGQRVSRQRTLHLASFMVAAPDRGTARSVTRQVERALGIRLIPGFDATAGGRP</sequence>
<proteinExistence type="predicted"/>
<keyword evidence="2 4" id="KW-0547">Nucleotide-binding</keyword>
<dbReference type="Pfam" id="PF13535">
    <property type="entry name" value="ATP-grasp_4"/>
    <property type="match status" value="1"/>
</dbReference>
<keyword evidence="1" id="KW-0436">Ligase</keyword>
<dbReference type="AlphaFoldDB" id="A0A918C3E1"/>
<evidence type="ECO:0000256" key="2">
    <source>
        <dbReference type="ARBA" id="ARBA00022741"/>
    </source>
</evidence>
<dbReference type="SUPFAM" id="SSF56059">
    <property type="entry name" value="Glutathione synthetase ATP-binding domain-like"/>
    <property type="match status" value="1"/>
</dbReference>
<dbReference type="GO" id="GO:0016874">
    <property type="term" value="F:ligase activity"/>
    <property type="evidence" value="ECO:0007669"/>
    <property type="project" value="UniProtKB-KW"/>
</dbReference>
<keyword evidence="3 4" id="KW-0067">ATP-binding</keyword>